<dbReference type="SUPFAM" id="SSF56399">
    <property type="entry name" value="ADP-ribosylation"/>
    <property type="match status" value="1"/>
</dbReference>
<dbReference type="InterPro" id="IPR032675">
    <property type="entry name" value="LRR_dom_sf"/>
</dbReference>
<dbReference type="Pfam" id="PF13516">
    <property type="entry name" value="LRR_6"/>
    <property type="match status" value="4"/>
</dbReference>
<dbReference type="InterPro" id="IPR052394">
    <property type="entry name" value="LRR-containing"/>
</dbReference>
<dbReference type="PANTHER" id="PTHR24114">
    <property type="entry name" value="LEUCINE RICH REPEAT FAMILY PROTEIN"/>
    <property type="match status" value="1"/>
</dbReference>
<dbReference type="Gene3D" id="3.80.10.10">
    <property type="entry name" value="Ribonuclease Inhibitor"/>
    <property type="match status" value="2"/>
</dbReference>
<evidence type="ECO:0008006" key="4">
    <source>
        <dbReference type="Google" id="ProtNLM"/>
    </source>
</evidence>
<feature type="region of interest" description="Disordered" evidence="1">
    <location>
        <begin position="1271"/>
        <end position="1302"/>
    </location>
</feature>
<feature type="compositionally biased region" description="Basic and acidic residues" evidence="1">
    <location>
        <begin position="1271"/>
        <end position="1281"/>
    </location>
</feature>
<proteinExistence type="predicted"/>
<feature type="region of interest" description="Disordered" evidence="1">
    <location>
        <begin position="1225"/>
        <end position="1249"/>
    </location>
</feature>
<dbReference type="SUPFAM" id="SSF52047">
    <property type="entry name" value="RNI-like"/>
    <property type="match status" value="2"/>
</dbReference>
<keyword evidence="3" id="KW-1185">Reference proteome</keyword>
<evidence type="ECO:0000313" key="2">
    <source>
        <dbReference type="EMBL" id="KAL1520857.1"/>
    </source>
</evidence>
<dbReference type="SMART" id="SM00368">
    <property type="entry name" value="LRR_RI"/>
    <property type="match status" value="13"/>
</dbReference>
<evidence type="ECO:0000256" key="1">
    <source>
        <dbReference type="SAM" id="MobiDB-lite"/>
    </source>
</evidence>
<dbReference type="Gene3D" id="3.90.176.10">
    <property type="entry name" value="Toxin ADP-ribosyltransferase, Chain A, domain 1"/>
    <property type="match status" value="1"/>
</dbReference>
<evidence type="ECO:0000313" key="3">
    <source>
        <dbReference type="Proteomes" id="UP001515480"/>
    </source>
</evidence>
<organism evidence="2 3">
    <name type="scientific">Prymnesium parvum</name>
    <name type="common">Toxic golden alga</name>
    <dbReference type="NCBI Taxonomy" id="97485"/>
    <lineage>
        <taxon>Eukaryota</taxon>
        <taxon>Haptista</taxon>
        <taxon>Haptophyta</taxon>
        <taxon>Prymnesiophyceae</taxon>
        <taxon>Prymnesiales</taxon>
        <taxon>Prymnesiaceae</taxon>
        <taxon>Prymnesium</taxon>
    </lineage>
</organism>
<dbReference type="Proteomes" id="UP001515480">
    <property type="component" value="Unassembled WGS sequence"/>
</dbReference>
<dbReference type="PANTHER" id="PTHR24114:SF2">
    <property type="entry name" value="F-BOX DOMAIN-CONTAINING PROTEIN-RELATED"/>
    <property type="match status" value="1"/>
</dbReference>
<comment type="caution">
    <text evidence="2">The sequence shown here is derived from an EMBL/GenBank/DDBJ whole genome shotgun (WGS) entry which is preliminary data.</text>
</comment>
<reference evidence="2 3" key="1">
    <citation type="journal article" date="2024" name="Science">
        <title>Giant polyketide synthase enzymes in the biosynthesis of giant marine polyether toxins.</title>
        <authorList>
            <person name="Fallon T.R."/>
            <person name="Shende V.V."/>
            <person name="Wierzbicki I.H."/>
            <person name="Pendleton A.L."/>
            <person name="Watervoot N.F."/>
            <person name="Auber R.P."/>
            <person name="Gonzalez D.J."/>
            <person name="Wisecaver J.H."/>
            <person name="Moore B.S."/>
        </authorList>
    </citation>
    <scope>NUCLEOTIDE SEQUENCE [LARGE SCALE GENOMIC DNA]</scope>
    <source>
        <strain evidence="2 3">12B1</strain>
    </source>
</reference>
<protein>
    <recommendedName>
        <fullName evidence="4">Mono(ADP-ribosyl)transferase</fullName>
    </recommendedName>
</protein>
<dbReference type="InterPro" id="IPR001611">
    <property type="entry name" value="Leu-rich_rpt"/>
</dbReference>
<accession>A0AB34JHW2</accession>
<feature type="compositionally biased region" description="Acidic residues" evidence="1">
    <location>
        <begin position="1282"/>
        <end position="1302"/>
    </location>
</feature>
<dbReference type="PROSITE" id="PS51996">
    <property type="entry name" value="TR_MART"/>
    <property type="match status" value="1"/>
</dbReference>
<name>A0AB34JHW2_PRYPA</name>
<dbReference type="EMBL" id="JBGBPQ010000008">
    <property type="protein sequence ID" value="KAL1520857.1"/>
    <property type="molecule type" value="Genomic_DNA"/>
</dbReference>
<gene>
    <name evidence="2" type="ORF">AB1Y20_022418</name>
</gene>
<sequence length="1302" mass="136751">MEGLAYVRAQRLEERISEAINVVMAEQPADAARRVAELLLQPPSAAPPPSSGGAAEVADGVRRRLSMAARGEVGEAPLVESTWTVAPWLASLGLAEKVGERLLAPLHTALDGRKDKEKAELEYVRELGRRGTKAMVLELLGNDLLDTLGGLVWDGAVALLAAGAATGAELHAKFVQEGAAFTMSYGGLDTFWGGLEALIGTPNPKLEQAIEREHRHSADSRDDFLASNYGTTTTSEGEYLFVLDPEGGLAELGWEEWPADTRLRADPARAHLCRVPLPLSSFDGALAQLSAKLAEQDCAPMLRAEAACARLYTGPLFIKYNLVLRGLGSKLPFFARQLEELCRGNVYTTTLHSINSACVKLSKILAAQKVYRGVSGASLPTEFWEKNEWNVAGGVEFAFMSTTRDREVAMSYASSGGGAGLVFCLSMGMTDRGADLSWISQYPHESEILFAPLTGLEVQGTRAEGGVIVVDVRLSVNLNAMTIEQVVSRRRKLCADMCESMQMELMHEVKQEAWATITRTVGGAFDLPRYAADVLADMLREATSYPPEHYNDETNFLTRIKDAVLAKNAVSGWPAGWERLLAAMDKGAKYLVEQAAKDAAAAGAAADKAEAEARARADASAGALRASRLRTQTSGEGALKAAGAGALSVLMRLNPSLEALEVRGEEIGTEGAIYLGHGVANAPALTSLDASMNKLCGIESYDDPPALYRVGNFVTMCDVMKASTSLRSLDVSDNLIGAEGAAALTAALLHRPSLTHLKMGDSALQLAGWEAVAAFVRAHASLTLLEVPSCLDASPPVGPLDAKKAAAAFGEAVAASRSLTRLDVSCNEFKRFAGPALAPLFSCRTLADVDASSCYVGPDAPAKIAPHLRNHPALTILNLSSNKLGAAGAALFAPLRSDSRLTELDVSDNDLDAAAADAMGEALRSNTTLAQLNASSNLLGGKGLAAGLAANRGLTHLDVSDCKLAAEGSELIGALATNTSLRKLIVNDSKLTEDIGEALDAALRANSTLVELNLSYNKLGPDAVPRFAAGLGANTALTDLNLSDCSLGAGAGALADALATNRALTKLDVGTNQLPDAAGERIFDALAHNASLVTLVADSNELGPLTGGAMARMVRSNGTLATLRVDTNQKIGDAPFAELAAGLVDNRALTDLNADECGIKAAACAAFTRAFSIGEPKYNTALRTLSLDDNAFPKPSGAKLREAFLRRACELKKQGATGKWSIKVSGRKETFTGEETPPPEEPKTTGVGAAKATDVDAELDALLAEIALGDKAKAADAASDKSDDDDDNSDAADDDDDDGSAE</sequence>